<sequence length="324" mass="33930">MEEKGGSLLPAPVPWFLLMPDLLLQPLPVHLAAALAACPPLGDALRREAGERLQVTAVSGLSNHVYRLTGEADSFVLRVERAENRGLVDRQTEAEFSRVAERLGLGPRVILAVPEQGVMLIEAVPDAHPLAAAGVAGAELLGALLARLHGAAAAFGGLARPPVFVPSQRLQEMILAAEADSAAPEDLAFLRGAAGDLAAVPQVLPAPCHCDLVPGNILGDGKRLWLIDWEYAGWSDPAWDLAYAVLECGLDAAAEAALLAAHAAGLAHGEDPDLMRRRVVAMKPVCDGISALWALGQAARGNDAADFRAFAAERLARARHSAGA</sequence>
<evidence type="ECO:0000313" key="3">
    <source>
        <dbReference type="Proteomes" id="UP000255000"/>
    </source>
</evidence>
<dbReference type="PANTHER" id="PTHR40086">
    <property type="entry name" value="PHOSPHOTRANSFERASE YTMP-RELATED"/>
    <property type="match status" value="1"/>
</dbReference>
<dbReference type="AlphaFoldDB" id="A0A378ZXL0"/>
<dbReference type="InterPro" id="IPR011009">
    <property type="entry name" value="Kinase-like_dom_sf"/>
</dbReference>
<evidence type="ECO:0000313" key="2">
    <source>
        <dbReference type="EMBL" id="SUB01966.1"/>
    </source>
</evidence>
<dbReference type="InterPro" id="IPR052077">
    <property type="entry name" value="CcrZ_PhaseVar_Mediator"/>
</dbReference>
<dbReference type="Pfam" id="PF01636">
    <property type="entry name" value="APH"/>
    <property type="match status" value="1"/>
</dbReference>
<feature type="domain" description="Aminoglycoside phosphotransferase" evidence="1">
    <location>
        <begin position="59"/>
        <end position="270"/>
    </location>
</feature>
<dbReference type="SUPFAM" id="SSF56112">
    <property type="entry name" value="Protein kinase-like (PK-like)"/>
    <property type="match status" value="1"/>
</dbReference>
<accession>A0A378ZXL0</accession>
<keyword evidence="2" id="KW-0418">Kinase</keyword>
<dbReference type="Proteomes" id="UP000255000">
    <property type="component" value="Unassembled WGS sequence"/>
</dbReference>
<gene>
    <name evidence="2" type="ORF">NCTC13350_02915</name>
</gene>
<evidence type="ECO:0000259" key="1">
    <source>
        <dbReference type="Pfam" id="PF01636"/>
    </source>
</evidence>
<dbReference type="InterPro" id="IPR002575">
    <property type="entry name" value="Aminoglycoside_PTrfase"/>
</dbReference>
<dbReference type="Gene3D" id="3.90.1200.10">
    <property type="match status" value="1"/>
</dbReference>
<dbReference type="CDD" id="cd05151">
    <property type="entry name" value="ChoK-like"/>
    <property type="match status" value="1"/>
</dbReference>
<keyword evidence="2" id="KW-0808">Transferase</keyword>
<dbReference type="GO" id="GO:0016301">
    <property type="term" value="F:kinase activity"/>
    <property type="evidence" value="ECO:0007669"/>
    <property type="project" value="UniProtKB-KW"/>
</dbReference>
<reference evidence="2 3" key="1">
    <citation type="submission" date="2018-06" db="EMBL/GenBank/DDBJ databases">
        <authorList>
            <consortium name="Pathogen Informatics"/>
            <person name="Doyle S."/>
        </authorList>
    </citation>
    <scope>NUCLEOTIDE SEQUENCE [LARGE SCALE GENOMIC DNA]</scope>
    <source>
        <strain evidence="2 3">NCTC13350</strain>
    </source>
</reference>
<dbReference type="PANTHER" id="PTHR40086:SF1">
    <property type="entry name" value="CELL CYCLE REGULATOR CCRZ"/>
    <property type="match status" value="1"/>
</dbReference>
<proteinExistence type="predicted"/>
<dbReference type="Gene3D" id="3.30.200.20">
    <property type="entry name" value="Phosphorylase Kinase, domain 1"/>
    <property type="match status" value="1"/>
</dbReference>
<organism evidence="2 3">
    <name type="scientific">Pannonibacter phragmitetus</name>
    <dbReference type="NCBI Taxonomy" id="121719"/>
    <lineage>
        <taxon>Bacteria</taxon>
        <taxon>Pseudomonadati</taxon>
        <taxon>Pseudomonadota</taxon>
        <taxon>Alphaproteobacteria</taxon>
        <taxon>Hyphomicrobiales</taxon>
        <taxon>Stappiaceae</taxon>
        <taxon>Pannonibacter</taxon>
    </lineage>
</organism>
<name>A0A378ZXL0_9HYPH</name>
<dbReference type="EMBL" id="UGSK01000001">
    <property type="protein sequence ID" value="SUB01966.1"/>
    <property type="molecule type" value="Genomic_DNA"/>
</dbReference>
<protein>
    <submittedName>
        <fullName evidence="2">Thiamine kinase</fullName>
    </submittedName>
</protein>